<dbReference type="InterPro" id="IPR001461">
    <property type="entry name" value="Aspartic_peptidase_A1"/>
</dbReference>
<protein>
    <submittedName>
        <fullName evidence="5">Aspartic peptidase domain-containing protein</fullName>
    </submittedName>
</protein>
<dbReference type="PANTHER" id="PTHR47966:SF51">
    <property type="entry name" value="BETA-SITE APP-CLEAVING ENZYME, ISOFORM A-RELATED"/>
    <property type="match status" value="1"/>
</dbReference>
<evidence type="ECO:0000256" key="3">
    <source>
        <dbReference type="SAM" id="SignalP"/>
    </source>
</evidence>
<reference evidence="5" key="1">
    <citation type="journal article" date="2021" name="Nat. Commun.">
        <title>Genetic determinants of endophytism in the Arabidopsis root mycobiome.</title>
        <authorList>
            <person name="Mesny F."/>
            <person name="Miyauchi S."/>
            <person name="Thiergart T."/>
            <person name="Pickel B."/>
            <person name="Atanasova L."/>
            <person name="Karlsson M."/>
            <person name="Huettel B."/>
            <person name="Barry K.W."/>
            <person name="Haridas S."/>
            <person name="Chen C."/>
            <person name="Bauer D."/>
            <person name="Andreopoulos W."/>
            <person name="Pangilinan J."/>
            <person name="LaButti K."/>
            <person name="Riley R."/>
            <person name="Lipzen A."/>
            <person name="Clum A."/>
            <person name="Drula E."/>
            <person name="Henrissat B."/>
            <person name="Kohler A."/>
            <person name="Grigoriev I.V."/>
            <person name="Martin F.M."/>
            <person name="Hacquard S."/>
        </authorList>
    </citation>
    <scope>NUCLEOTIDE SEQUENCE</scope>
    <source>
        <strain evidence="5">MPI-SDFR-AT-0068</strain>
    </source>
</reference>
<dbReference type="GO" id="GO:0006508">
    <property type="term" value="P:proteolysis"/>
    <property type="evidence" value="ECO:0007669"/>
    <property type="project" value="InterPro"/>
</dbReference>
<keyword evidence="2" id="KW-1015">Disulfide bond</keyword>
<dbReference type="EMBL" id="JAGPXF010000004">
    <property type="protein sequence ID" value="KAH7246620.1"/>
    <property type="molecule type" value="Genomic_DNA"/>
</dbReference>
<evidence type="ECO:0000313" key="5">
    <source>
        <dbReference type="EMBL" id="KAH7246620.1"/>
    </source>
</evidence>
<sequence length="445" mass="48757">MLLTATFYIVTTQLLGTLAPAHAATLPYIAERGVAGHGSGNAVAVPARWDHYGYLFNVTVGSPPQNITMLSDMTWMALFVRSGRCMGQFNPEFCTAKGQSMFNERESDTFRNTSFAQSMWPVTAFAPNFTVDYGRDQVCIGQICSKDTLLQVSDFPYPGSAVPVVSFGGIYGLAPPPAVRAETSEPVNYQAWKDGKMGALVGWHTCDVLESKSSCQGGDAQLVFGGTDTAMYDTGKMQSYRIQNPEWLSDAFYPATPPRSNYWSVPLSGMWIKTINTTMSKNYAVPFKAVNGGKKTLPLAVVDEGSEGLGAPLSLNAYRYLVKHTKAKVASSTTVENILAQGSTGYNTGEQDWYTVPCDGLTDYPDLVYQLDGGKQYTIPPSDYVTRLTNTLGSVCYLNINVWRFGRTKTGNAKVVLLGKAFLKRHYLTLNFKERTFGLAPLRTE</sequence>
<comment type="similarity">
    <text evidence="1">Belongs to the peptidase A1 family.</text>
</comment>
<evidence type="ECO:0000256" key="2">
    <source>
        <dbReference type="PIRSR" id="PIRSR601461-2"/>
    </source>
</evidence>
<dbReference type="OrthoDB" id="771136at2759"/>
<dbReference type="Proteomes" id="UP000813427">
    <property type="component" value="Unassembled WGS sequence"/>
</dbReference>
<gene>
    <name evidence="5" type="ORF">BKA59DRAFT_455653</name>
</gene>
<name>A0A8K0WC80_9HYPO</name>
<evidence type="ECO:0000259" key="4">
    <source>
        <dbReference type="PROSITE" id="PS51767"/>
    </source>
</evidence>
<evidence type="ECO:0000313" key="6">
    <source>
        <dbReference type="Proteomes" id="UP000813427"/>
    </source>
</evidence>
<feature type="chain" id="PRO_5035467144" evidence="3">
    <location>
        <begin position="24"/>
        <end position="445"/>
    </location>
</feature>
<feature type="signal peptide" evidence="3">
    <location>
        <begin position="1"/>
        <end position="23"/>
    </location>
</feature>
<dbReference type="PRINTS" id="PR00792">
    <property type="entry name" value="PEPSIN"/>
</dbReference>
<dbReference type="PANTHER" id="PTHR47966">
    <property type="entry name" value="BETA-SITE APP-CLEAVING ENZYME, ISOFORM A-RELATED"/>
    <property type="match status" value="1"/>
</dbReference>
<feature type="domain" description="Peptidase A1" evidence="4">
    <location>
        <begin position="54"/>
        <end position="440"/>
    </location>
</feature>
<organism evidence="5 6">
    <name type="scientific">Fusarium tricinctum</name>
    <dbReference type="NCBI Taxonomy" id="61284"/>
    <lineage>
        <taxon>Eukaryota</taxon>
        <taxon>Fungi</taxon>
        <taxon>Dikarya</taxon>
        <taxon>Ascomycota</taxon>
        <taxon>Pezizomycotina</taxon>
        <taxon>Sordariomycetes</taxon>
        <taxon>Hypocreomycetidae</taxon>
        <taxon>Hypocreales</taxon>
        <taxon>Nectriaceae</taxon>
        <taxon>Fusarium</taxon>
        <taxon>Fusarium tricinctum species complex</taxon>
    </lineage>
</organism>
<comment type="caution">
    <text evidence="5">The sequence shown here is derived from an EMBL/GenBank/DDBJ whole genome shotgun (WGS) entry which is preliminary data.</text>
</comment>
<dbReference type="PROSITE" id="PS51767">
    <property type="entry name" value="PEPTIDASE_A1"/>
    <property type="match status" value="1"/>
</dbReference>
<feature type="disulfide bond" evidence="2">
    <location>
        <begin position="358"/>
        <end position="396"/>
    </location>
</feature>
<dbReference type="Pfam" id="PF00026">
    <property type="entry name" value="Asp"/>
    <property type="match status" value="1"/>
</dbReference>
<proteinExistence type="inferred from homology"/>
<dbReference type="GO" id="GO:0000324">
    <property type="term" value="C:fungal-type vacuole"/>
    <property type="evidence" value="ECO:0007669"/>
    <property type="project" value="TreeGrafter"/>
</dbReference>
<keyword evidence="6" id="KW-1185">Reference proteome</keyword>
<dbReference type="SUPFAM" id="SSF50630">
    <property type="entry name" value="Acid proteases"/>
    <property type="match status" value="1"/>
</dbReference>
<dbReference type="CDD" id="cd05471">
    <property type="entry name" value="pepsin_like"/>
    <property type="match status" value="1"/>
</dbReference>
<dbReference type="InterPro" id="IPR034164">
    <property type="entry name" value="Pepsin-like_dom"/>
</dbReference>
<dbReference type="GO" id="GO:0004190">
    <property type="term" value="F:aspartic-type endopeptidase activity"/>
    <property type="evidence" value="ECO:0007669"/>
    <property type="project" value="InterPro"/>
</dbReference>
<evidence type="ECO:0000256" key="1">
    <source>
        <dbReference type="ARBA" id="ARBA00007447"/>
    </source>
</evidence>
<dbReference type="InterPro" id="IPR021109">
    <property type="entry name" value="Peptidase_aspartic_dom_sf"/>
</dbReference>
<keyword evidence="3" id="KW-0732">Signal</keyword>
<dbReference type="AlphaFoldDB" id="A0A8K0WC80"/>
<accession>A0A8K0WC80</accession>
<dbReference type="InterPro" id="IPR033121">
    <property type="entry name" value="PEPTIDASE_A1"/>
</dbReference>
<dbReference type="Gene3D" id="2.40.70.10">
    <property type="entry name" value="Acid Proteases"/>
    <property type="match status" value="2"/>
</dbReference>